<evidence type="ECO:0000259" key="4">
    <source>
        <dbReference type="Pfam" id="PF05368"/>
    </source>
</evidence>
<reference evidence="5" key="1">
    <citation type="submission" date="2020-01" db="EMBL/GenBank/DDBJ databases">
        <title>Identification and distribution of gene clusters putatively required for synthesis of sphingolipid metabolism inhibitors in phylogenetically diverse species of the filamentous fungus Fusarium.</title>
        <authorList>
            <person name="Kim H.-S."/>
            <person name="Busman M."/>
            <person name="Brown D.W."/>
            <person name="Divon H."/>
            <person name="Uhlig S."/>
            <person name="Proctor R.H."/>
        </authorList>
    </citation>
    <scope>NUCLEOTIDE SEQUENCE</scope>
    <source>
        <strain evidence="5">NRRL 53441</strain>
    </source>
</reference>
<keyword evidence="6" id="KW-1185">Reference proteome</keyword>
<keyword evidence="1" id="KW-0521">NADP</keyword>
<dbReference type="InterPro" id="IPR051609">
    <property type="entry name" value="NmrA/Isoflavone_reductase-like"/>
</dbReference>
<proteinExistence type="predicted"/>
<dbReference type="Proteomes" id="UP000605986">
    <property type="component" value="Unassembled WGS sequence"/>
</dbReference>
<dbReference type="OrthoDB" id="419598at2759"/>
<dbReference type="Gene3D" id="3.40.50.720">
    <property type="entry name" value="NAD(P)-binding Rossmann-like Domain"/>
    <property type="match status" value="1"/>
</dbReference>
<feature type="compositionally biased region" description="Basic and acidic residues" evidence="3">
    <location>
        <begin position="326"/>
        <end position="336"/>
    </location>
</feature>
<feature type="region of interest" description="Disordered" evidence="3">
    <location>
        <begin position="315"/>
        <end position="336"/>
    </location>
</feature>
<evidence type="ECO:0000313" key="5">
    <source>
        <dbReference type="EMBL" id="KAF4425276.1"/>
    </source>
</evidence>
<dbReference type="Gene3D" id="3.90.25.10">
    <property type="entry name" value="UDP-galactose 4-epimerase, domain 1"/>
    <property type="match status" value="1"/>
</dbReference>
<protein>
    <recommendedName>
        <fullName evidence="4">NmrA-like domain-containing protein</fullName>
    </recommendedName>
</protein>
<keyword evidence="2" id="KW-0560">Oxidoreductase</keyword>
<evidence type="ECO:0000256" key="2">
    <source>
        <dbReference type="ARBA" id="ARBA00023002"/>
    </source>
</evidence>
<gene>
    <name evidence="5" type="ORF">F53441_14159</name>
</gene>
<dbReference type="SUPFAM" id="SSF51735">
    <property type="entry name" value="NAD(P)-binding Rossmann-fold domains"/>
    <property type="match status" value="1"/>
</dbReference>
<dbReference type="AlphaFoldDB" id="A0A8H4JHH2"/>
<evidence type="ECO:0000313" key="6">
    <source>
        <dbReference type="Proteomes" id="UP000605986"/>
    </source>
</evidence>
<dbReference type="PANTHER" id="PTHR47706">
    <property type="entry name" value="NMRA-LIKE FAMILY PROTEIN"/>
    <property type="match status" value="1"/>
</dbReference>
<dbReference type="Pfam" id="PF05368">
    <property type="entry name" value="NmrA"/>
    <property type="match status" value="1"/>
</dbReference>
<name>A0A8H4JHH2_9HYPO</name>
<dbReference type="PANTHER" id="PTHR47706:SF9">
    <property type="entry name" value="NMRA-LIKE DOMAIN-CONTAINING PROTEIN-RELATED"/>
    <property type="match status" value="1"/>
</dbReference>
<dbReference type="InterPro" id="IPR008030">
    <property type="entry name" value="NmrA-like"/>
</dbReference>
<dbReference type="GO" id="GO:0016491">
    <property type="term" value="F:oxidoreductase activity"/>
    <property type="evidence" value="ECO:0007669"/>
    <property type="project" value="UniProtKB-KW"/>
</dbReference>
<evidence type="ECO:0000256" key="1">
    <source>
        <dbReference type="ARBA" id="ARBA00022857"/>
    </source>
</evidence>
<evidence type="ECO:0000256" key="3">
    <source>
        <dbReference type="SAM" id="MobiDB-lite"/>
    </source>
</evidence>
<organism evidence="5 6">
    <name type="scientific">Fusarium austroafricanum</name>
    <dbReference type="NCBI Taxonomy" id="2364996"/>
    <lineage>
        <taxon>Eukaryota</taxon>
        <taxon>Fungi</taxon>
        <taxon>Dikarya</taxon>
        <taxon>Ascomycota</taxon>
        <taxon>Pezizomycotina</taxon>
        <taxon>Sordariomycetes</taxon>
        <taxon>Hypocreomycetidae</taxon>
        <taxon>Hypocreales</taxon>
        <taxon>Nectriaceae</taxon>
        <taxon>Fusarium</taxon>
        <taxon>Fusarium concolor species complex</taxon>
    </lineage>
</organism>
<accession>A0A8H4JHH2</accession>
<dbReference type="InterPro" id="IPR036291">
    <property type="entry name" value="NAD(P)-bd_dom_sf"/>
</dbReference>
<sequence length="336" mass="36815">MAQQNRLKVVIGGASGETGTSIVNALLASPDQFEVTALVRPESASKSVYKDLAKRNVAIKPVDFKDIKAVTPLLVGADVVISCLTILQKAEEDALIDASHAAGVGRFVPSFFASVCPRGGILLIRDMKEELLDKCKQLYLPYTVIDVGVWFQISLPAVPSGKLDAKLSMPHTIIGADGNVPYAVTDLADVGKYVARIIADPRTLNKMVLAYGEVTTQNKVWGYVEEFTGETIPRKYLSKEEAEKTIAAVKKGIAENPSDFSLQIQLINIGYKYNWGIRGDNTPDHAKYLGYLDAKELYPDVQCKSIREFSKEVIEGSRSAAPYQGRPDHPLNKKRD</sequence>
<comment type="caution">
    <text evidence="5">The sequence shown here is derived from an EMBL/GenBank/DDBJ whole genome shotgun (WGS) entry which is preliminary data.</text>
</comment>
<dbReference type="EMBL" id="JAADJG010001089">
    <property type="protein sequence ID" value="KAF4425276.1"/>
    <property type="molecule type" value="Genomic_DNA"/>
</dbReference>
<feature type="domain" description="NmrA-like" evidence="4">
    <location>
        <begin position="8"/>
        <end position="249"/>
    </location>
</feature>